<evidence type="ECO:0000259" key="4">
    <source>
        <dbReference type="PROSITE" id="PS51184"/>
    </source>
</evidence>
<feature type="domain" description="JmjC" evidence="4">
    <location>
        <begin position="110"/>
        <end position="271"/>
    </location>
</feature>
<comment type="function">
    <text evidence="3">May play a role in cellular stress response.</text>
</comment>
<protein>
    <submittedName>
        <fullName evidence="6">HSPB1-associated protein 1-like</fullName>
    </submittedName>
</protein>
<evidence type="ECO:0000313" key="6">
    <source>
        <dbReference type="RefSeq" id="XP_022239788.1"/>
    </source>
</evidence>
<reference evidence="6" key="1">
    <citation type="submission" date="2025-08" db="UniProtKB">
        <authorList>
            <consortium name="RefSeq"/>
        </authorList>
    </citation>
    <scope>IDENTIFICATION</scope>
    <source>
        <tissue evidence="6">Muscle</tissue>
    </source>
</reference>
<evidence type="ECO:0000256" key="2">
    <source>
        <dbReference type="ARBA" id="ARBA00022490"/>
    </source>
</evidence>
<dbReference type="SUPFAM" id="SSF51197">
    <property type="entry name" value="Clavaminate synthase-like"/>
    <property type="match status" value="1"/>
</dbReference>
<dbReference type="PROSITE" id="PS51184">
    <property type="entry name" value="JMJC"/>
    <property type="match status" value="1"/>
</dbReference>
<keyword evidence="5" id="KW-1185">Reference proteome</keyword>
<gene>
    <name evidence="6" type="primary">LOC106457975</name>
</gene>
<dbReference type="GeneID" id="106457975"/>
<evidence type="ECO:0000256" key="1">
    <source>
        <dbReference type="ARBA" id="ARBA00004496"/>
    </source>
</evidence>
<dbReference type="PANTHER" id="PTHR12461:SF43">
    <property type="entry name" value="HSPB1-ASSOCIATED PROTEIN 1"/>
    <property type="match status" value="1"/>
</dbReference>
<dbReference type="Pfam" id="PF13621">
    <property type="entry name" value="Cupin_8"/>
    <property type="match status" value="1"/>
</dbReference>
<accession>A0ABM1S833</accession>
<keyword evidence="2" id="KW-0963">Cytoplasm</keyword>
<dbReference type="InterPro" id="IPR041667">
    <property type="entry name" value="Cupin_8"/>
</dbReference>
<evidence type="ECO:0000313" key="5">
    <source>
        <dbReference type="Proteomes" id="UP000694941"/>
    </source>
</evidence>
<dbReference type="Gene3D" id="2.60.120.650">
    <property type="entry name" value="Cupin"/>
    <property type="match status" value="1"/>
</dbReference>
<name>A0ABM1S833_LIMPO</name>
<dbReference type="PANTHER" id="PTHR12461">
    <property type="entry name" value="HYPOXIA-INDUCIBLE FACTOR 1 ALPHA INHIBITOR-RELATED"/>
    <property type="match status" value="1"/>
</dbReference>
<dbReference type="SMART" id="SM00558">
    <property type="entry name" value="JmjC"/>
    <property type="match status" value="1"/>
</dbReference>
<comment type="subcellular location">
    <subcellularLocation>
        <location evidence="1">Cytoplasm</location>
    </subcellularLocation>
</comment>
<dbReference type="RefSeq" id="XP_022239788.1">
    <property type="nucleotide sequence ID" value="XM_022384080.1"/>
</dbReference>
<proteinExistence type="predicted"/>
<organism evidence="5 6">
    <name type="scientific">Limulus polyphemus</name>
    <name type="common">Atlantic horseshoe crab</name>
    <dbReference type="NCBI Taxonomy" id="6850"/>
    <lineage>
        <taxon>Eukaryota</taxon>
        <taxon>Metazoa</taxon>
        <taxon>Ecdysozoa</taxon>
        <taxon>Arthropoda</taxon>
        <taxon>Chelicerata</taxon>
        <taxon>Merostomata</taxon>
        <taxon>Xiphosura</taxon>
        <taxon>Limulidae</taxon>
        <taxon>Limulus</taxon>
    </lineage>
</organism>
<dbReference type="InterPro" id="IPR003347">
    <property type="entry name" value="JmjC_dom"/>
</dbReference>
<sequence>MSVGTSDLMTMLKCEDMRKLIVNRLQAPVVFKGMIESWKCSSWLVKDWIEACQDLKFNFRVALKGEPRWERDADYIKCSLQEFFDWVNETASKESSLASYSPSTHWCYSSYNYMSKVFESIPHILQVVDWKTFGFENRKGKESTFWVGSSGAHTPCHQDTYGCNLVAQVCGRKRWVLFPPEDVAHLYPTRIPYEESSIFSEVNVTCPDLSKHPKFRNAHPYIITLEPGEVLFVPKLWWHFVECLEPSISVNTWIELPSDEESRLNEAVVRTLMTALIPVYQPDEMEWINPTEELVSPEETLHYIRIVLNNLCNQREKNIFTSDMTQQVGSDGSCEKKRRLHETGATGSYQDVTSEYAWITKVPSLTFTEFQNVCCANNKDKKGLEGLSCSSSNIEVPLKDVLNSFVHPDVVQCVVDKLTNLFTCTSSETNKV</sequence>
<dbReference type="Proteomes" id="UP000694941">
    <property type="component" value="Unplaced"/>
</dbReference>
<evidence type="ECO:0000256" key="3">
    <source>
        <dbReference type="ARBA" id="ARBA00037342"/>
    </source>
</evidence>